<proteinExistence type="predicted"/>
<evidence type="ECO:0000256" key="1">
    <source>
        <dbReference type="SAM" id="MobiDB-lite"/>
    </source>
</evidence>
<organism evidence="2 3">
    <name type="scientific">[Clostridium] methylpentosum DSM 5476</name>
    <dbReference type="NCBI Taxonomy" id="537013"/>
    <lineage>
        <taxon>Bacteria</taxon>
        <taxon>Bacillati</taxon>
        <taxon>Bacillota</taxon>
        <taxon>Clostridia</taxon>
        <taxon>Eubacteriales</taxon>
        <taxon>Oscillospiraceae</taxon>
        <taxon>Oscillospiraceae incertae sedis</taxon>
    </lineage>
</organism>
<dbReference type="Proteomes" id="UP000003340">
    <property type="component" value="Unassembled WGS sequence"/>
</dbReference>
<keyword evidence="3" id="KW-1185">Reference proteome</keyword>
<feature type="region of interest" description="Disordered" evidence="1">
    <location>
        <begin position="1"/>
        <end position="23"/>
    </location>
</feature>
<gene>
    <name evidence="2" type="ORF">CLOSTMETH_02827</name>
</gene>
<sequence length="98" mass="10996">MIGGENSKCRTAPPFSPTGYEGRKQTTIIETKKLSRFIGIRMDCGNKAHEMAWALKINRLCRHPRSPVLAHFVSIQVVGAHIEKTGCDWQQNTTRSIS</sequence>
<evidence type="ECO:0000313" key="2">
    <source>
        <dbReference type="EMBL" id="EEG29556.1"/>
    </source>
</evidence>
<accession>C0EG35</accession>
<name>C0EG35_9FIRM</name>
<evidence type="ECO:0000313" key="3">
    <source>
        <dbReference type="Proteomes" id="UP000003340"/>
    </source>
</evidence>
<dbReference type="EMBL" id="ACEC01000095">
    <property type="protein sequence ID" value="EEG29556.1"/>
    <property type="molecule type" value="Genomic_DNA"/>
</dbReference>
<reference evidence="2 3" key="2">
    <citation type="submission" date="2009-02" db="EMBL/GenBank/DDBJ databases">
        <title>Draft genome sequence of Clostridium methylpentosum (DSM 5476).</title>
        <authorList>
            <person name="Sudarsanam P."/>
            <person name="Ley R."/>
            <person name="Guruge J."/>
            <person name="Turnbaugh P.J."/>
            <person name="Mahowald M."/>
            <person name="Liep D."/>
            <person name="Gordon J."/>
        </authorList>
    </citation>
    <scope>NUCLEOTIDE SEQUENCE [LARGE SCALE GENOMIC DNA]</scope>
    <source>
        <strain evidence="2 3">DSM 5476</strain>
    </source>
</reference>
<dbReference type="HOGENOM" id="CLU_2328798_0_0_9"/>
<comment type="caution">
    <text evidence="2">The sequence shown here is derived from an EMBL/GenBank/DDBJ whole genome shotgun (WGS) entry which is preliminary data.</text>
</comment>
<protein>
    <submittedName>
        <fullName evidence="2">Uncharacterized protein</fullName>
    </submittedName>
</protein>
<dbReference type="AlphaFoldDB" id="C0EG35"/>
<reference evidence="2 3" key="1">
    <citation type="submission" date="2009-01" db="EMBL/GenBank/DDBJ databases">
        <authorList>
            <person name="Fulton L."/>
            <person name="Clifton S."/>
            <person name="Fulton B."/>
            <person name="Xu J."/>
            <person name="Minx P."/>
            <person name="Pepin K.H."/>
            <person name="Johnson M."/>
            <person name="Bhonagiri V."/>
            <person name="Nash W.E."/>
            <person name="Mardis E.R."/>
            <person name="Wilson R.K."/>
        </authorList>
    </citation>
    <scope>NUCLEOTIDE SEQUENCE [LARGE SCALE GENOMIC DNA]</scope>
    <source>
        <strain evidence="2 3">DSM 5476</strain>
    </source>
</reference>